<dbReference type="AlphaFoldDB" id="A0A934NFN7"/>
<dbReference type="CDD" id="cd01577">
    <property type="entry name" value="IPMI_Swivel"/>
    <property type="match status" value="1"/>
</dbReference>
<dbReference type="InterPro" id="IPR004431">
    <property type="entry name" value="3-IsopropMal_deHydase_ssu"/>
</dbReference>
<evidence type="ECO:0000256" key="4">
    <source>
        <dbReference type="ARBA" id="ARBA00009845"/>
    </source>
</evidence>
<name>A0A934NFN7_9BACT</name>
<comment type="caution">
    <text evidence="12">The sequence shown here is derived from an EMBL/GenBank/DDBJ whole genome shotgun (WGS) entry which is preliminary data.</text>
</comment>
<dbReference type="GO" id="GO:0009098">
    <property type="term" value="P:L-leucine biosynthetic process"/>
    <property type="evidence" value="ECO:0007669"/>
    <property type="project" value="UniProtKB-UniRule"/>
</dbReference>
<proteinExistence type="inferred from homology"/>
<evidence type="ECO:0000256" key="2">
    <source>
        <dbReference type="ARBA" id="ARBA00002695"/>
    </source>
</evidence>
<dbReference type="InterPro" id="IPR000573">
    <property type="entry name" value="AconitaseA/IPMdHydase_ssu_swvl"/>
</dbReference>
<dbReference type="PANTHER" id="PTHR43345:SF5">
    <property type="entry name" value="3-ISOPROPYLMALATE DEHYDRATASE SMALL SUBUNIT"/>
    <property type="match status" value="1"/>
</dbReference>
<evidence type="ECO:0000256" key="1">
    <source>
        <dbReference type="ARBA" id="ARBA00000491"/>
    </source>
</evidence>
<evidence type="ECO:0000256" key="3">
    <source>
        <dbReference type="ARBA" id="ARBA00004729"/>
    </source>
</evidence>
<dbReference type="FunFam" id="3.20.19.10:FF:000003">
    <property type="entry name" value="3-isopropylmalate dehydratase small subunit"/>
    <property type="match status" value="1"/>
</dbReference>
<protein>
    <recommendedName>
        <fullName evidence="10">3-isopropylmalate dehydratase small subunit</fullName>
        <ecNumber evidence="10">4.2.1.33</ecNumber>
    </recommendedName>
    <alternativeName>
        <fullName evidence="10">Alpha-IPM isomerase</fullName>
        <shortName evidence="10">IPMI</shortName>
    </alternativeName>
    <alternativeName>
        <fullName evidence="10">Isopropylmalate isomerase</fullName>
    </alternativeName>
</protein>
<dbReference type="GO" id="GO:0003861">
    <property type="term" value="F:3-isopropylmalate dehydratase activity"/>
    <property type="evidence" value="ECO:0007669"/>
    <property type="project" value="UniProtKB-UniRule"/>
</dbReference>
<dbReference type="EMBL" id="JAEKNN010000025">
    <property type="protein sequence ID" value="MBJ7608840.1"/>
    <property type="molecule type" value="Genomic_DNA"/>
</dbReference>
<evidence type="ECO:0000256" key="6">
    <source>
        <dbReference type="ARBA" id="ARBA00022430"/>
    </source>
</evidence>
<evidence type="ECO:0000313" key="12">
    <source>
        <dbReference type="EMBL" id="MBJ7608840.1"/>
    </source>
</evidence>
<dbReference type="PANTHER" id="PTHR43345">
    <property type="entry name" value="3-ISOPROPYLMALATE DEHYDRATASE SMALL SUBUNIT 2-RELATED-RELATED"/>
    <property type="match status" value="1"/>
</dbReference>
<dbReference type="Pfam" id="PF00694">
    <property type="entry name" value="Aconitase_C"/>
    <property type="match status" value="1"/>
</dbReference>
<comment type="function">
    <text evidence="2 10">Catalyzes the isomerization between 2-isopropylmalate and 3-isopropylmalate, via the formation of 2-isopropylmaleate.</text>
</comment>
<evidence type="ECO:0000256" key="5">
    <source>
        <dbReference type="ARBA" id="ARBA00011271"/>
    </source>
</evidence>
<dbReference type="EC" id="4.2.1.33" evidence="10"/>
<evidence type="ECO:0000256" key="10">
    <source>
        <dbReference type="HAMAP-Rule" id="MF_01031"/>
    </source>
</evidence>
<evidence type="ECO:0000256" key="7">
    <source>
        <dbReference type="ARBA" id="ARBA00022605"/>
    </source>
</evidence>
<feature type="domain" description="Aconitase A/isopropylmalate dehydratase small subunit swivel" evidence="11">
    <location>
        <begin position="1"/>
        <end position="123"/>
    </location>
</feature>
<dbReference type="Proteomes" id="UP000614410">
    <property type="component" value="Unassembled WGS sequence"/>
</dbReference>
<comment type="similarity">
    <text evidence="4 10">Belongs to the LeuD family. LeuD type 1 subfamily.</text>
</comment>
<gene>
    <name evidence="10 12" type="primary">leuD</name>
    <name evidence="12" type="ORF">JF887_05350</name>
</gene>
<accession>A0A934NFN7</accession>
<evidence type="ECO:0000259" key="11">
    <source>
        <dbReference type="Pfam" id="PF00694"/>
    </source>
</evidence>
<evidence type="ECO:0000256" key="8">
    <source>
        <dbReference type="ARBA" id="ARBA00023239"/>
    </source>
</evidence>
<dbReference type="Gene3D" id="3.20.19.10">
    <property type="entry name" value="Aconitase, domain 4"/>
    <property type="match status" value="1"/>
</dbReference>
<evidence type="ECO:0000313" key="13">
    <source>
        <dbReference type="Proteomes" id="UP000614410"/>
    </source>
</evidence>
<sequence length="207" mass="22983">MKPFRCEHGTLVPLDRSDVDTDQIIPKQFLKRIERTGYGPFLFHEWRYDQSGAEREGFVLNTPVYRTGTVLVAGRNFGCGSSREHAVWALQDHGFRAVIAPSFADIFHGNALSCGLLPVTLAEQEVRALLDLAAEDPRVECVVDLEDGTVSAGELHCHFRLDATQRRLLLDGIDDITLTLHTLGEISAFEAARPGWMPAVSRVEEPA</sequence>
<organism evidence="12 13">
    <name type="scientific">Candidatus Amunia macphersoniae</name>
    <dbReference type="NCBI Taxonomy" id="3127014"/>
    <lineage>
        <taxon>Bacteria</taxon>
        <taxon>Bacillati</taxon>
        <taxon>Candidatus Dormiibacterota</taxon>
        <taxon>Candidatus Dormibacteria</taxon>
        <taxon>Candidatus Aeolococcales</taxon>
        <taxon>Candidatus Aeolococcaceae</taxon>
        <taxon>Candidatus Amunia</taxon>
    </lineage>
</organism>
<keyword evidence="9 10" id="KW-0100">Branched-chain amino acid biosynthesis</keyword>
<keyword evidence="8 10" id="KW-0456">Lyase</keyword>
<keyword evidence="6 10" id="KW-0432">Leucine biosynthesis</keyword>
<evidence type="ECO:0000256" key="9">
    <source>
        <dbReference type="ARBA" id="ARBA00023304"/>
    </source>
</evidence>
<dbReference type="SUPFAM" id="SSF52016">
    <property type="entry name" value="LeuD/IlvD-like"/>
    <property type="match status" value="1"/>
</dbReference>
<dbReference type="InterPro" id="IPR015928">
    <property type="entry name" value="Aconitase/3IPM_dehydase_swvl"/>
</dbReference>
<comment type="subunit">
    <text evidence="5 10">Heterodimer of LeuC and LeuD.</text>
</comment>
<dbReference type="NCBIfam" id="NF002458">
    <property type="entry name" value="PRK01641.1"/>
    <property type="match status" value="1"/>
</dbReference>
<comment type="catalytic activity">
    <reaction evidence="1 10">
        <text>(2R,3S)-3-isopropylmalate = (2S)-2-isopropylmalate</text>
        <dbReference type="Rhea" id="RHEA:32287"/>
        <dbReference type="ChEBI" id="CHEBI:1178"/>
        <dbReference type="ChEBI" id="CHEBI:35121"/>
        <dbReference type="EC" id="4.2.1.33"/>
    </reaction>
</comment>
<dbReference type="InterPro" id="IPR050075">
    <property type="entry name" value="LeuD"/>
</dbReference>
<dbReference type="HAMAP" id="MF_01031">
    <property type="entry name" value="LeuD_type1"/>
    <property type="match status" value="1"/>
</dbReference>
<comment type="pathway">
    <text evidence="3 10">Amino-acid biosynthesis; L-leucine biosynthesis; L-leucine from 3-methyl-2-oxobutanoate: step 2/4.</text>
</comment>
<dbReference type="InterPro" id="IPR033940">
    <property type="entry name" value="IPMI_Swivel"/>
</dbReference>
<dbReference type="GO" id="GO:0009316">
    <property type="term" value="C:3-isopropylmalate dehydratase complex"/>
    <property type="evidence" value="ECO:0007669"/>
    <property type="project" value="InterPro"/>
</dbReference>
<keyword evidence="7 10" id="KW-0028">Amino-acid biosynthesis</keyword>
<reference evidence="12 13" key="1">
    <citation type="submission" date="2020-10" db="EMBL/GenBank/DDBJ databases">
        <title>Ca. Dormibacterota MAGs.</title>
        <authorList>
            <person name="Montgomery K."/>
        </authorList>
    </citation>
    <scope>NUCLEOTIDE SEQUENCE [LARGE SCALE GENOMIC DNA]</scope>
    <source>
        <strain evidence="12">Mitchell_Peninsula_5</strain>
    </source>
</reference>
<dbReference type="NCBIfam" id="TIGR00171">
    <property type="entry name" value="leuD"/>
    <property type="match status" value="1"/>
</dbReference>